<sequence length="452" mass="47247">MERWGAMRSPTESDRSESDRSDRSALWPSLLGATVILVMAAMQFVDFRHGVAGRPWIVSFQFVLCAAATLVAAPSAWRRRGELSPAAWWLAGAFSLISAWSVVSSLVAPRAVIRQGEIPRIYQLMPAATGWLTMTAALTVVAAMGRTVRGRVLPGAGLVVLTGTLSDWPVQADIHHSPRVASGMGGSAVLHVALLLAATVLVDRGLAARRDGRPRGVVLGWWAGAAAGLALTCLTGSRSGLVMLAVTAVLVLVTWGRGTARRVILGLVAAGALILWAAVSLVPSLHRFTVWQSPLRVATYRAALDAVTAGPAKILAGVGSGTLFPWYAVEAKHIPAPGDGRVIGPDGAVLSSAHSLYVAVGAELGVVMLAVLLMIVGLLWKKAVDAVRSGGRIGAPVTTLALAATTVAWVFDTYLTKNFSLSLWWWTVAFTALSAAPPSPAGNTDPSRSSGA</sequence>
<feature type="transmembrane region" description="Helical" evidence="2">
    <location>
        <begin position="356"/>
        <end position="380"/>
    </location>
</feature>
<feature type="transmembrane region" description="Helical" evidence="2">
    <location>
        <begin position="128"/>
        <end position="145"/>
    </location>
</feature>
<feature type="transmembrane region" description="Helical" evidence="2">
    <location>
        <begin position="263"/>
        <end position="285"/>
    </location>
</feature>
<evidence type="ECO:0000313" key="4">
    <source>
        <dbReference type="Proteomes" id="UP000251995"/>
    </source>
</evidence>
<keyword evidence="2" id="KW-1133">Transmembrane helix</keyword>
<dbReference type="AlphaFoldDB" id="A0A344UXJ1"/>
<evidence type="ECO:0000256" key="2">
    <source>
        <dbReference type="SAM" id="Phobius"/>
    </source>
</evidence>
<proteinExistence type="predicted"/>
<dbReference type="EMBL" id="CP025198">
    <property type="protein sequence ID" value="AXE39989.1"/>
    <property type="molecule type" value="Genomic_DNA"/>
</dbReference>
<dbReference type="PANTHER" id="PTHR37422">
    <property type="entry name" value="TEICHURONIC ACID BIOSYNTHESIS PROTEIN TUAE"/>
    <property type="match status" value="1"/>
</dbReference>
<gene>
    <name evidence="3" type="ORF">JS278_02854</name>
</gene>
<reference evidence="3 4" key="1">
    <citation type="submission" date="2017-12" db="EMBL/GenBank/DDBJ databases">
        <title>The whole genome sequence of the Acidipropionibacterium virtanenii sp. nov. type strain JS278.</title>
        <authorList>
            <person name="Laine P."/>
            <person name="Deptula P."/>
            <person name="Varmanen P."/>
            <person name="Auvinen P."/>
        </authorList>
    </citation>
    <scope>NUCLEOTIDE SEQUENCE [LARGE SCALE GENOMIC DNA]</scope>
    <source>
        <strain evidence="3 4">JS278</strain>
    </source>
</reference>
<keyword evidence="4" id="KW-1185">Reference proteome</keyword>
<keyword evidence="2" id="KW-0472">Membrane</keyword>
<dbReference type="InterPro" id="IPR051533">
    <property type="entry name" value="WaaL-like"/>
</dbReference>
<feature type="transmembrane region" description="Helical" evidence="2">
    <location>
        <begin position="214"/>
        <end position="232"/>
    </location>
</feature>
<evidence type="ECO:0008006" key="5">
    <source>
        <dbReference type="Google" id="ProtNLM"/>
    </source>
</evidence>
<evidence type="ECO:0000313" key="3">
    <source>
        <dbReference type="EMBL" id="AXE39989.1"/>
    </source>
</evidence>
<feature type="transmembrane region" description="Helical" evidence="2">
    <location>
        <begin position="152"/>
        <end position="170"/>
    </location>
</feature>
<dbReference type="Proteomes" id="UP000251995">
    <property type="component" value="Chromosome"/>
</dbReference>
<keyword evidence="2" id="KW-0812">Transmembrane</keyword>
<dbReference type="KEGG" id="acij:JS278_02854"/>
<feature type="transmembrane region" description="Helical" evidence="2">
    <location>
        <begin position="25"/>
        <end position="44"/>
    </location>
</feature>
<feature type="transmembrane region" description="Helical" evidence="2">
    <location>
        <begin position="182"/>
        <end position="202"/>
    </location>
</feature>
<protein>
    <recommendedName>
        <fullName evidence="5">O-antigen ligase</fullName>
    </recommendedName>
</protein>
<feature type="transmembrane region" description="Helical" evidence="2">
    <location>
        <begin position="392"/>
        <end position="411"/>
    </location>
</feature>
<feature type="transmembrane region" description="Helical" evidence="2">
    <location>
        <begin position="86"/>
        <end position="108"/>
    </location>
</feature>
<accession>A0A344UXJ1</accession>
<feature type="transmembrane region" description="Helical" evidence="2">
    <location>
        <begin position="56"/>
        <end position="74"/>
    </location>
</feature>
<feature type="region of interest" description="Disordered" evidence="1">
    <location>
        <begin position="1"/>
        <end position="20"/>
    </location>
</feature>
<name>A0A344UXJ1_9ACTN</name>
<organism evidence="3 4">
    <name type="scientific">Acidipropionibacterium virtanenii</name>
    <dbReference type="NCBI Taxonomy" id="2057246"/>
    <lineage>
        <taxon>Bacteria</taxon>
        <taxon>Bacillati</taxon>
        <taxon>Actinomycetota</taxon>
        <taxon>Actinomycetes</taxon>
        <taxon>Propionibacteriales</taxon>
        <taxon>Propionibacteriaceae</taxon>
        <taxon>Acidipropionibacterium</taxon>
    </lineage>
</organism>
<feature type="transmembrane region" description="Helical" evidence="2">
    <location>
        <begin position="238"/>
        <end position="256"/>
    </location>
</feature>
<evidence type="ECO:0000256" key="1">
    <source>
        <dbReference type="SAM" id="MobiDB-lite"/>
    </source>
</evidence>
<dbReference type="PANTHER" id="PTHR37422:SF23">
    <property type="entry name" value="TEICHURONIC ACID BIOSYNTHESIS PROTEIN TUAE"/>
    <property type="match status" value="1"/>
</dbReference>